<evidence type="ECO:0000313" key="2">
    <source>
        <dbReference type="EMBL" id="AXC50933.1"/>
    </source>
</evidence>
<dbReference type="RefSeq" id="WP_114077221.1">
    <property type="nucleotide sequence ID" value="NZ_CP030918.1"/>
</dbReference>
<feature type="compositionally biased region" description="Low complexity" evidence="1">
    <location>
        <begin position="23"/>
        <end position="47"/>
    </location>
</feature>
<evidence type="ECO:0000313" key="3">
    <source>
        <dbReference type="Proteomes" id="UP000252023"/>
    </source>
</evidence>
<proteinExistence type="predicted"/>
<dbReference type="EMBL" id="CP030918">
    <property type="protein sequence ID" value="AXC50933.1"/>
    <property type="molecule type" value="Genomic_DNA"/>
</dbReference>
<gene>
    <name evidence="2" type="ORF">DRW48_15735</name>
</gene>
<feature type="compositionally biased region" description="Pro residues" evidence="1">
    <location>
        <begin position="55"/>
        <end position="65"/>
    </location>
</feature>
<dbReference type="Proteomes" id="UP000252023">
    <property type="component" value="Chromosome"/>
</dbReference>
<dbReference type="AlphaFoldDB" id="A0A344PNH8"/>
<protein>
    <submittedName>
        <fullName evidence="2">Uncharacterized protein</fullName>
    </submittedName>
</protein>
<accession>A0A344PNH8</accession>
<name>A0A344PNH8_9RHOB</name>
<dbReference type="KEGG" id="pars:DRW48_15735"/>
<feature type="region of interest" description="Disordered" evidence="1">
    <location>
        <begin position="22"/>
        <end position="65"/>
    </location>
</feature>
<organism evidence="2 3">
    <name type="scientific">Paracoccus suum</name>
    <dbReference type="NCBI Taxonomy" id="2259340"/>
    <lineage>
        <taxon>Bacteria</taxon>
        <taxon>Pseudomonadati</taxon>
        <taxon>Pseudomonadota</taxon>
        <taxon>Alphaproteobacteria</taxon>
        <taxon>Rhodobacterales</taxon>
        <taxon>Paracoccaceae</taxon>
        <taxon>Paracoccus</taxon>
    </lineage>
</organism>
<keyword evidence="3" id="KW-1185">Reference proteome</keyword>
<sequence length="65" mass="6574">MPKSTKPPVFAGFNDAPAKDAKAPAGIAGLPAGLTAPPKHPPASKAPQVKQMAVKPPPLPRRTTG</sequence>
<reference evidence="3" key="1">
    <citation type="submission" date="2018-07" db="EMBL/GenBank/DDBJ databases">
        <title>Genome sequencing of Paracoccus sp. SC2-6.</title>
        <authorList>
            <person name="Heo J."/>
            <person name="Kim S.-J."/>
            <person name="Kwon S.-W."/>
        </authorList>
    </citation>
    <scope>NUCLEOTIDE SEQUENCE [LARGE SCALE GENOMIC DNA]</scope>
    <source>
        <strain evidence="3">SC2-6</strain>
    </source>
</reference>
<evidence type="ECO:0000256" key="1">
    <source>
        <dbReference type="SAM" id="MobiDB-lite"/>
    </source>
</evidence>